<evidence type="ECO:0000313" key="1">
    <source>
        <dbReference type="EMBL" id="KAJ6849821.1"/>
    </source>
</evidence>
<dbReference type="EMBL" id="JANAVB010003399">
    <property type="protein sequence ID" value="KAJ6849822.1"/>
    <property type="molecule type" value="Genomic_DNA"/>
</dbReference>
<comment type="caution">
    <text evidence="2">The sequence shown here is derived from an EMBL/GenBank/DDBJ whole genome shotgun (WGS) entry which is preliminary data.</text>
</comment>
<evidence type="ECO:0000313" key="3">
    <source>
        <dbReference type="Proteomes" id="UP001140949"/>
    </source>
</evidence>
<keyword evidence="3" id="KW-1185">Reference proteome</keyword>
<proteinExistence type="predicted"/>
<reference evidence="2" key="2">
    <citation type="submission" date="2023-04" db="EMBL/GenBank/DDBJ databases">
        <authorList>
            <person name="Bruccoleri R.E."/>
            <person name="Oakeley E.J."/>
            <person name="Faust A.-M."/>
            <person name="Dessus-Babus S."/>
            <person name="Altorfer M."/>
            <person name="Burckhardt D."/>
            <person name="Oertli M."/>
            <person name="Naumann U."/>
            <person name="Petersen F."/>
            <person name="Wong J."/>
        </authorList>
    </citation>
    <scope>NUCLEOTIDE SEQUENCE</scope>
    <source>
        <strain evidence="2">GSM-AAB239-AS_SAM_17_03QT</strain>
        <tissue evidence="2">Leaf</tissue>
    </source>
</reference>
<dbReference type="EMBL" id="JANAVB010003399">
    <property type="protein sequence ID" value="KAJ6849821.1"/>
    <property type="molecule type" value="Genomic_DNA"/>
</dbReference>
<accession>A0AAX6I993</accession>
<dbReference type="AlphaFoldDB" id="A0AAX6I993"/>
<organism evidence="2 3">
    <name type="scientific">Iris pallida</name>
    <name type="common">Sweet iris</name>
    <dbReference type="NCBI Taxonomy" id="29817"/>
    <lineage>
        <taxon>Eukaryota</taxon>
        <taxon>Viridiplantae</taxon>
        <taxon>Streptophyta</taxon>
        <taxon>Embryophyta</taxon>
        <taxon>Tracheophyta</taxon>
        <taxon>Spermatophyta</taxon>
        <taxon>Magnoliopsida</taxon>
        <taxon>Liliopsida</taxon>
        <taxon>Asparagales</taxon>
        <taxon>Iridaceae</taxon>
        <taxon>Iridoideae</taxon>
        <taxon>Irideae</taxon>
        <taxon>Iris</taxon>
    </lineage>
</organism>
<sequence length="93" mass="9896">MPPHLCINDSSGIAIDANPIPNSVVVGSSHEFASSPPKVCRHGCTFDLPSAGGTSMRPYSGTLRPCHRFVGERYSSSIARISIVPGSRFLLRA</sequence>
<dbReference type="Proteomes" id="UP001140949">
    <property type="component" value="Unassembled WGS sequence"/>
</dbReference>
<name>A0AAX6I993_IRIPA</name>
<evidence type="ECO:0000313" key="2">
    <source>
        <dbReference type="EMBL" id="KAJ6849822.1"/>
    </source>
</evidence>
<reference evidence="2" key="1">
    <citation type="journal article" date="2023" name="GigaByte">
        <title>Genome assembly of the bearded iris, Iris pallida Lam.</title>
        <authorList>
            <person name="Bruccoleri R.E."/>
            <person name="Oakeley E.J."/>
            <person name="Faust A.M.E."/>
            <person name="Altorfer M."/>
            <person name="Dessus-Babus S."/>
            <person name="Burckhardt D."/>
            <person name="Oertli M."/>
            <person name="Naumann U."/>
            <person name="Petersen F."/>
            <person name="Wong J."/>
        </authorList>
    </citation>
    <scope>NUCLEOTIDE SEQUENCE</scope>
    <source>
        <strain evidence="2">GSM-AAB239-AS_SAM_17_03QT</strain>
    </source>
</reference>
<protein>
    <submittedName>
        <fullName evidence="2">Uncharacterized protein</fullName>
    </submittedName>
</protein>
<gene>
    <name evidence="1" type="ORF">M6B38_267015</name>
    <name evidence="2" type="ORF">M6B38_267020</name>
</gene>